<name>A0ACD3A355_9AGAR</name>
<keyword evidence="2" id="KW-1185">Reference proteome</keyword>
<feature type="non-terminal residue" evidence="1">
    <location>
        <position position="1"/>
    </location>
</feature>
<proteinExistence type="predicted"/>
<accession>A0ACD3A355</accession>
<dbReference type="EMBL" id="ML208887">
    <property type="protein sequence ID" value="TFK59819.1"/>
    <property type="molecule type" value="Genomic_DNA"/>
</dbReference>
<protein>
    <submittedName>
        <fullName evidence="1">Uncharacterized protein</fullName>
    </submittedName>
</protein>
<sequence>KLLGLTLDSASVNDVLVRNVDKDIEVFWTILYHVRCFLHVINLVSKSLLSPFD</sequence>
<evidence type="ECO:0000313" key="2">
    <source>
        <dbReference type="Proteomes" id="UP000308600"/>
    </source>
</evidence>
<dbReference type="Proteomes" id="UP000308600">
    <property type="component" value="Unassembled WGS sequence"/>
</dbReference>
<gene>
    <name evidence="1" type="ORF">BDN72DRAFT_749513</name>
</gene>
<reference evidence="1 2" key="1">
    <citation type="journal article" date="2019" name="Nat. Ecol. Evol.">
        <title>Megaphylogeny resolves global patterns of mushroom evolution.</title>
        <authorList>
            <person name="Varga T."/>
            <person name="Krizsan K."/>
            <person name="Foldi C."/>
            <person name="Dima B."/>
            <person name="Sanchez-Garcia M."/>
            <person name="Sanchez-Ramirez S."/>
            <person name="Szollosi G.J."/>
            <person name="Szarkandi J.G."/>
            <person name="Papp V."/>
            <person name="Albert L."/>
            <person name="Andreopoulos W."/>
            <person name="Angelini C."/>
            <person name="Antonin V."/>
            <person name="Barry K.W."/>
            <person name="Bougher N.L."/>
            <person name="Buchanan P."/>
            <person name="Buyck B."/>
            <person name="Bense V."/>
            <person name="Catcheside P."/>
            <person name="Chovatia M."/>
            <person name="Cooper J."/>
            <person name="Damon W."/>
            <person name="Desjardin D."/>
            <person name="Finy P."/>
            <person name="Geml J."/>
            <person name="Haridas S."/>
            <person name="Hughes K."/>
            <person name="Justo A."/>
            <person name="Karasinski D."/>
            <person name="Kautmanova I."/>
            <person name="Kiss B."/>
            <person name="Kocsube S."/>
            <person name="Kotiranta H."/>
            <person name="LaButti K.M."/>
            <person name="Lechner B.E."/>
            <person name="Liimatainen K."/>
            <person name="Lipzen A."/>
            <person name="Lukacs Z."/>
            <person name="Mihaltcheva S."/>
            <person name="Morgado L.N."/>
            <person name="Niskanen T."/>
            <person name="Noordeloos M.E."/>
            <person name="Ohm R.A."/>
            <person name="Ortiz-Santana B."/>
            <person name="Ovrebo C."/>
            <person name="Racz N."/>
            <person name="Riley R."/>
            <person name="Savchenko A."/>
            <person name="Shiryaev A."/>
            <person name="Soop K."/>
            <person name="Spirin V."/>
            <person name="Szebenyi C."/>
            <person name="Tomsovsky M."/>
            <person name="Tulloss R.E."/>
            <person name="Uehling J."/>
            <person name="Grigoriev I.V."/>
            <person name="Vagvolgyi C."/>
            <person name="Papp T."/>
            <person name="Martin F.M."/>
            <person name="Miettinen O."/>
            <person name="Hibbett D.S."/>
            <person name="Nagy L.G."/>
        </authorList>
    </citation>
    <scope>NUCLEOTIDE SEQUENCE [LARGE SCALE GENOMIC DNA]</scope>
    <source>
        <strain evidence="1 2">NL-1719</strain>
    </source>
</reference>
<evidence type="ECO:0000313" key="1">
    <source>
        <dbReference type="EMBL" id="TFK59819.1"/>
    </source>
</evidence>
<feature type="non-terminal residue" evidence="1">
    <location>
        <position position="53"/>
    </location>
</feature>
<organism evidence="1 2">
    <name type="scientific">Pluteus cervinus</name>
    <dbReference type="NCBI Taxonomy" id="181527"/>
    <lineage>
        <taxon>Eukaryota</taxon>
        <taxon>Fungi</taxon>
        <taxon>Dikarya</taxon>
        <taxon>Basidiomycota</taxon>
        <taxon>Agaricomycotina</taxon>
        <taxon>Agaricomycetes</taxon>
        <taxon>Agaricomycetidae</taxon>
        <taxon>Agaricales</taxon>
        <taxon>Pluteineae</taxon>
        <taxon>Pluteaceae</taxon>
        <taxon>Pluteus</taxon>
    </lineage>
</organism>